<evidence type="ECO:0000313" key="2">
    <source>
        <dbReference type="Proteomes" id="UP000261811"/>
    </source>
</evidence>
<name>A0A372JMP7_9ACTN</name>
<keyword evidence="2" id="KW-1185">Reference proteome</keyword>
<dbReference type="InterPro" id="IPR045592">
    <property type="entry name" value="DUF6461"/>
</dbReference>
<reference evidence="1 2" key="1">
    <citation type="submission" date="2018-08" db="EMBL/GenBank/DDBJ databases">
        <title>Actinomadura jelena sp. nov., a novel Actinomycete isolated from soil in Chad.</title>
        <authorList>
            <person name="Shi L."/>
        </authorList>
    </citation>
    <scope>NUCLEOTIDE SEQUENCE [LARGE SCALE GENOMIC DNA]</scope>
    <source>
        <strain evidence="1 2">NEAU-G17</strain>
    </source>
</reference>
<dbReference type="Proteomes" id="UP000261811">
    <property type="component" value="Unassembled WGS sequence"/>
</dbReference>
<organism evidence="1 2">
    <name type="scientific">Actinomadura logoneensis</name>
    <dbReference type="NCBI Taxonomy" id="2293572"/>
    <lineage>
        <taxon>Bacteria</taxon>
        <taxon>Bacillati</taxon>
        <taxon>Actinomycetota</taxon>
        <taxon>Actinomycetes</taxon>
        <taxon>Streptosporangiales</taxon>
        <taxon>Thermomonosporaceae</taxon>
        <taxon>Actinomadura</taxon>
    </lineage>
</organism>
<accession>A0A372JMP7</accession>
<dbReference type="RefSeq" id="WP_117357883.1">
    <property type="nucleotide sequence ID" value="NZ_QURH01000236.1"/>
</dbReference>
<dbReference type="OrthoDB" id="4460129at2"/>
<dbReference type="Pfam" id="PF20062">
    <property type="entry name" value="DUF6461"/>
    <property type="match status" value="1"/>
</dbReference>
<dbReference type="AlphaFoldDB" id="A0A372JMP7"/>
<gene>
    <name evidence="1" type="ORF">DZF91_13865</name>
</gene>
<sequence length="204" mass="22158">MDATAEDYAWVRNETLRLTDAYCLTLTRGLSPDEVLTRWTARPHSVRRGYEELIEPAYEVAGRDLSDVLVGVTPVKDGDGGDWALAVEINGYLGSSTAVALSRGTRVVSHFRNVNAVGRFHLAEDGVEKAVFDPLFPAMRFGAMSAAVRREMRAAGFDLGKGDDRDLSVTLPAAFALAERLTGVRLTLGLLTNAEYLCGVARLP</sequence>
<protein>
    <submittedName>
        <fullName evidence="1">Uncharacterized protein</fullName>
    </submittedName>
</protein>
<comment type="caution">
    <text evidence="1">The sequence shown here is derived from an EMBL/GenBank/DDBJ whole genome shotgun (WGS) entry which is preliminary data.</text>
</comment>
<evidence type="ECO:0000313" key="1">
    <source>
        <dbReference type="EMBL" id="RFU41054.1"/>
    </source>
</evidence>
<dbReference type="EMBL" id="QURH01000236">
    <property type="protein sequence ID" value="RFU41054.1"/>
    <property type="molecule type" value="Genomic_DNA"/>
</dbReference>
<proteinExistence type="predicted"/>